<keyword evidence="2" id="KW-0813">Transport</keyword>
<evidence type="ECO:0000313" key="12">
    <source>
        <dbReference type="Proteomes" id="UP000075809"/>
    </source>
</evidence>
<evidence type="ECO:0000256" key="8">
    <source>
        <dbReference type="SAM" id="MobiDB-lite"/>
    </source>
</evidence>
<proteinExistence type="predicted"/>
<evidence type="ECO:0000256" key="2">
    <source>
        <dbReference type="ARBA" id="ARBA00022448"/>
    </source>
</evidence>
<evidence type="ECO:0000256" key="5">
    <source>
        <dbReference type="ARBA" id="ARBA00022989"/>
    </source>
</evidence>
<sequence>MISQMSHVMTLANSIIGVSVLAMPFCFKQCGIVLAVLVLLLCSTLSRLACYFLVKSAVISRRRNFELLAFHAFGHMGKFLAELFIIGFMLGTCIAYFVVVGDLGPQIICKMMSKNPADIRTSLLIFTGLFIVLPLGLLRNIDSLSSICTATIVFYLCLVLKIMGESTLHIFMGDWFNNVNYWRPAGILQCLPIFSMALFCQTQLFEIYETIPNVSLEKMNDVVRGALNICTLVYMCVGLFGYIAFCTQSFTGNILLSFEPSITSELIKLGFVFSVAFSFPLVIFPCRASLNSLLFRRVYTHEPSVNYLPEFRFRCLTIAIVSISLIVGILVPNIEFVLGIVGSTIGVMICLIFPTVFFISISSKNTNERLIAQCILIVGVWIMILGTYANLYAIEKSTSTKLAVTNKPLAQINNLPLEIIKDDLHIIPNIPNSLELIPRAKDKINQLPDINVIDKTLDLKVKDVRQEPPIPVERMIISEKPNVEKPVKMIAVGSLVPEIKNIDETKNENLNAQAQVAINIDNTKIDKPVTLKAEEKIKIIEEKEQSLDLQKNDNLVLDAIKKEESELAADGDMANARAVERHEQLRKTLEKHKLEQRQMMQEQKEILKDIKEQKQEFEREKQRMVKDEILKKNEKVQIDVKENILPESKSNLIENSKKDVKNNEVIIEKNNDKEVLKKKDWNNADKIKLSEKHEKPRDENNNVDIAVENSKKKLDVFREVSQNKNVEISQKISENAPDKFSLIKEVDRETPDKSLQKEKQDKTKVERIEFNDSKNMKGPILNALTKGVLQRSVMEEELAKKNNNRQTKEEKREILMNEVVNASDKLQEKYDEKYSVPIALKMMNQSKLEVIVPSLNKSEPEILVIRRDILENNEREKRDIDGEANVNDTKVDSDHLTEKPESLIKDANDADSKTCSKLRESLKKSEAEKESESKIIKSSTTEVPLINTNLYLSEQRIMKTISMDQHAALDSKYAGMNQEDSKILSPKDKTEI</sequence>
<evidence type="ECO:0000256" key="1">
    <source>
        <dbReference type="ARBA" id="ARBA00004141"/>
    </source>
</evidence>
<dbReference type="GO" id="GO:0016020">
    <property type="term" value="C:membrane"/>
    <property type="evidence" value="ECO:0007669"/>
    <property type="project" value="UniProtKB-SubCell"/>
</dbReference>
<dbReference type="PANTHER" id="PTHR22950:SF646">
    <property type="entry name" value="SODIUM-COUPLED NEUTRAL AMINO ACID TRANSPORTER 10-RELATED"/>
    <property type="match status" value="1"/>
</dbReference>
<evidence type="ECO:0000259" key="10">
    <source>
        <dbReference type="Pfam" id="PF01490"/>
    </source>
</evidence>
<name>A0A151X3P2_9HYME</name>
<evidence type="ECO:0000256" key="7">
    <source>
        <dbReference type="SAM" id="Coils"/>
    </source>
</evidence>
<dbReference type="EMBL" id="KQ982557">
    <property type="protein sequence ID" value="KYQ55023.1"/>
    <property type="molecule type" value="Genomic_DNA"/>
</dbReference>
<feature type="transmembrane region" description="Helical" evidence="9">
    <location>
        <begin position="32"/>
        <end position="54"/>
    </location>
</feature>
<feature type="transmembrane region" description="Helical" evidence="9">
    <location>
        <begin position="119"/>
        <end position="137"/>
    </location>
</feature>
<accession>A0A151X3P2</accession>
<keyword evidence="5 9" id="KW-1133">Transmembrane helix</keyword>
<dbReference type="GO" id="GO:0015179">
    <property type="term" value="F:L-amino acid transmembrane transporter activity"/>
    <property type="evidence" value="ECO:0007669"/>
    <property type="project" value="TreeGrafter"/>
</dbReference>
<dbReference type="PANTHER" id="PTHR22950">
    <property type="entry name" value="AMINO ACID TRANSPORTER"/>
    <property type="match status" value="1"/>
</dbReference>
<evidence type="ECO:0000256" key="9">
    <source>
        <dbReference type="SAM" id="Phobius"/>
    </source>
</evidence>
<feature type="transmembrane region" description="Helical" evidence="9">
    <location>
        <begin position="79"/>
        <end position="99"/>
    </location>
</feature>
<feature type="transmembrane region" description="Helical" evidence="9">
    <location>
        <begin position="184"/>
        <end position="205"/>
    </location>
</feature>
<feature type="coiled-coil region" evidence="7">
    <location>
        <begin position="791"/>
        <end position="832"/>
    </location>
</feature>
<feature type="transmembrane region" description="Helical" evidence="9">
    <location>
        <begin position="144"/>
        <end position="164"/>
    </location>
</feature>
<reference evidence="11 12" key="1">
    <citation type="submission" date="2015-09" db="EMBL/GenBank/DDBJ databases">
        <title>Trachymyrmex zeteki WGS genome.</title>
        <authorList>
            <person name="Nygaard S."/>
            <person name="Hu H."/>
            <person name="Boomsma J."/>
            <person name="Zhang G."/>
        </authorList>
    </citation>
    <scope>NUCLEOTIDE SEQUENCE [LARGE SCALE GENOMIC DNA]</scope>
    <source>
        <strain evidence="11">Tzet28-1</strain>
        <tissue evidence="11">Whole body</tissue>
    </source>
</reference>
<feature type="transmembrane region" description="Helical" evidence="9">
    <location>
        <begin position="226"/>
        <end position="250"/>
    </location>
</feature>
<feature type="region of interest" description="Disordered" evidence="8">
    <location>
        <begin position="972"/>
        <end position="992"/>
    </location>
</feature>
<protein>
    <submittedName>
        <fullName evidence="11">Putative sodium-coupled neutral amino acid transporter 10</fullName>
    </submittedName>
</protein>
<feature type="compositionally biased region" description="Basic and acidic residues" evidence="8">
    <location>
        <begin position="979"/>
        <end position="992"/>
    </location>
</feature>
<evidence type="ECO:0000256" key="3">
    <source>
        <dbReference type="ARBA" id="ARBA00022692"/>
    </source>
</evidence>
<dbReference type="OrthoDB" id="513400at2759"/>
<feature type="transmembrane region" description="Helical" evidence="9">
    <location>
        <begin position="311"/>
        <end position="330"/>
    </location>
</feature>
<feature type="transmembrane region" description="Helical" evidence="9">
    <location>
        <begin position="270"/>
        <end position="290"/>
    </location>
</feature>
<gene>
    <name evidence="11" type="ORF">ALC60_06026</name>
</gene>
<evidence type="ECO:0000313" key="11">
    <source>
        <dbReference type="EMBL" id="KYQ55023.1"/>
    </source>
</evidence>
<keyword evidence="7" id="KW-0175">Coiled coil</keyword>
<dbReference type="STRING" id="64791.A0A151X3P2"/>
<feature type="transmembrane region" description="Helical" evidence="9">
    <location>
        <begin position="336"/>
        <end position="358"/>
    </location>
</feature>
<evidence type="ECO:0000256" key="4">
    <source>
        <dbReference type="ARBA" id="ARBA00022970"/>
    </source>
</evidence>
<keyword evidence="3 9" id="KW-0812">Transmembrane</keyword>
<dbReference type="AlphaFoldDB" id="A0A151X3P2"/>
<dbReference type="Pfam" id="PF01490">
    <property type="entry name" value="Aa_trans"/>
    <property type="match status" value="1"/>
</dbReference>
<dbReference type="KEGG" id="mzt:108723156"/>
<dbReference type="InterPro" id="IPR013057">
    <property type="entry name" value="AA_transpt_TM"/>
</dbReference>
<keyword evidence="12" id="KW-1185">Reference proteome</keyword>
<organism evidence="11 12">
    <name type="scientific">Mycetomoellerius zeteki</name>
    <dbReference type="NCBI Taxonomy" id="64791"/>
    <lineage>
        <taxon>Eukaryota</taxon>
        <taxon>Metazoa</taxon>
        <taxon>Ecdysozoa</taxon>
        <taxon>Arthropoda</taxon>
        <taxon>Hexapoda</taxon>
        <taxon>Insecta</taxon>
        <taxon>Pterygota</taxon>
        <taxon>Neoptera</taxon>
        <taxon>Endopterygota</taxon>
        <taxon>Hymenoptera</taxon>
        <taxon>Apocrita</taxon>
        <taxon>Aculeata</taxon>
        <taxon>Formicoidea</taxon>
        <taxon>Formicidae</taxon>
        <taxon>Myrmicinae</taxon>
        <taxon>Mycetomoellerius</taxon>
    </lineage>
</organism>
<feature type="coiled-coil region" evidence="7">
    <location>
        <begin position="575"/>
        <end position="627"/>
    </location>
</feature>
<keyword evidence="4" id="KW-0029">Amino-acid transport</keyword>
<dbReference type="Proteomes" id="UP000075809">
    <property type="component" value="Unassembled WGS sequence"/>
</dbReference>
<evidence type="ECO:0000256" key="6">
    <source>
        <dbReference type="ARBA" id="ARBA00023136"/>
    </source>
</evidence>
<feature type="transmembrane region" description="Helical" evidence="9">
    <location>
        <begin position="370"/>
        <end position="391"/>
    </location>
</feature>
<feature type="domain" description="Amino acid transporter transmembrane" evidence="10">
    <location>
        <begin position="2"/>
        <end position="389"/>
    </location>
</feature>
<keyword evidence="6 9" id="KW-0472">Membrane</keyword>
<comment type="subcellular location">
    <subcellularLocation>
        <location evidence="1">Membrane</location>
        <topology evidence="1">Multi-pass membrane protein</topology>
    </subcellularLocation>
</comment>